<dbReference type="EMBL" id="VSRR010130728">
    <property type="protein sequence ID" value="MPD02283.1"/>
    <property type="molecule type" value="Genomic_DNA"/>
</dbReference>
<evidence type="ECO:0000313" key="2">
    <source>
        <dbReference type="Proteomes" id="UP000324222"/>
    </source>
</evidence>
<organism evidence="1 2">
    <name type="scientific">Portunus trituberculatus</name>
    <name type="common">Swimming crab</name>
    <name type="synonym">Neptunus trituberculatus</name>
    <dbReference type="NCBI Taxonomy" id="210409"/>
    <lineage>
        <taxon>Eukaryota</taxon>
        <taxon>Metazoa</taxon>
        <taxon>Ecdysozoa</taxon>
        <taxon>Arthropoda</taxon>
        <taxon>Crustacea</taxon>
        <taxon>Multicrustacea</taxon>
        <taxon>Malacostraca</taxon>
        <taxon>Eumalacostraca</taxon>
        <taxon>Eucarida</taxon>
        <taxon>Decapoda</taxon>
        <taxon>Pleocyemata</taxon>
        <taxon>Brachyura</taxon>
        <taxon>Eubrachyura</taxon>
        <taxon>Portunoidea</taxon>
        <taxon>Portunidae</taxon>
        <taxon>Portuninae</taxon>
        <taxon>Portunus</taxon>
    </lineage>
</organism>
<proteinExistence type="predicted"/>
<dbReference type="AlphaFoldDB" id="A0A5B7K1G1"/>
<evidence type="ECO:0000313" key="1">
    <source>
        <dbReference type="EMBL" id="MPD02283.1"/>
    </source>
</evidence>
<keyword evidence="2" id="KW-1185">Reference proteome</keyword>
<gene>
    <name evidence="1" type="ORF">E2C01_097858</name>
</gene>
<accession>A0A5B7K1G1</accession>
<reference evidence="1 2" key="1">
    <citation type="submission" date="2019-05" db="EMBL/GenBank/DDBJ databases">
        <title>Another draft genome of Portunus trituberculatus and its Hox gene families provides insights of decapod evolution.</title>
        <authorList>
            <person name="Jeong J.-H."/>
            <person name="Song I."/>
            <person name="Kim S."/>
            <person name="Choi T."/>
            <person name="Kim D."/>
            <person name="Ryu S."/>
            <person name="Kim W."/>
        </authorList>
    </citation>
    <scope>NUCLEOTIDE SEQUENCE [LARGE SCALE GENOMIC DNA]</scope>
    <source>
        <tissue evidence="1">Muscle</tissue>
    </source>
</reference>
<name>A0A5B7K1G1_PORTR</name>
<protein>
    <submittedName>
        <fullName evidence="1">Uncharacterized protein</fullName>
    </submittedName>
</protein>
<comment type="caution">
    <text evidence="1">The sequence shown here is derived from an EMBL/GenBank/DDBJ whole genome shotgun (WGS) entry which is preliminary data.</text>
</comment>
<sequence length="97" mass="11254">MTDFLKPNITAEETVTALTKYIGFFKTLRSRGFRLAYHEPNYLSPTFTTVAGIAFSILAEQLWINTLFHPPPRSHHRHHLHHNTRAYKAIETVGEFM</sequence>
<dbReference type="Proteomes" id="UP000324222">
    <property type="component" value="Unassembled WGS sequence"/>
</dbReference>